<comment type="caution">
    <text evidence="8">The sequence shown here is derived from an EMBL/GenBank/DDBJ whole genome shotgun (WGS) entry which is preliminary data.</text>
</comment>
<feature type="domain" description="Peptidase M20 dimerisation" evidence="7">
    <location>
        <begin position="226"/>
        <end position="326"/>
    </location>
</feature>
<evidence type="ECO:0000313" key="9">
    <source>
        <dbReference type="Proteomes" id="UP001360560"/>
    </source>
</evidence>
<dbReference type="InterPro" id="IPR011650">
    <property type="entry name" value="Peptidase_M20_dimer"/>
</dbReference>
<dbReference type="RefSeq" id="XP_064850026.1">
    <property type="nucleotide sequence ID" value="XM_064993954.1"/>
</dbReference>
<evidence type="ECO:0000256" key="1">
    <source>
        <dbReference type="ARBA" id="ARBA00001947"/>
    </source>
</evidence>
<dbReference type="InterPro" id="IPR002933">
    <property type="entry name" value="Peptidase_M20"/>
</dbReference>
<keyword evidence="4" id="KW-0378">Hydrolase</keyword>
<dbReference type="PANTHER" id="PTHR43808:SF8">
    <property type="entry name" value="PEPTIDASE M20 DIMERISATION DOMAIN-CONTAINING PROTEIN"/>
    <property type="match status" value="1"/>
</dbReference>
<evidence type="ECO:0000256" key="6">
    <source>
        <dbReference type="SAM" id="SignalP"/>
    </source>
</evidence>
<evidence type="ECO:0000256" key="3">
    <source>
        <dbReference type="ARBA" id="ARBA00022723"/>
    </source>
</evidence>
<reference evidence="8 9" key="1">
    <citation type="journal article" date="2023" name="Elife">
        <title>Identification of key yeast species and microbe-microbe interactions impacting larval growth of Drosophila in the wild.</title>
        <authorList>
            <person name="Mure A."/>
            <person name="Sugiura Y."/>
            <person name="Maeda R."/>
            <person name="Honda K."/>
            <person name="Sakurai N."/>
            <person name="Takahashi Y."/>
            <person name="Watada M."/>
            <person name="Katoh T."/>
            <person name="Gotoh A."/>
            <person name="Gotoh Y."/>
            <person name="Taniguchi I."/>
            <person name="Nakamura K."/>
            <person name="Hayashi T."/>
            <person name="Katayama T."/>
            <person name="Uemura T."/>
            <person name="Hattori Y."/>
        </authorList>
    </citation>
    <scope>NUCLEOTIDE SEQUENCE [LARGE SCALE GENOMIC DNA]</scope>
    <source>
        <strain evidence="8 9">SC-9</strain>
    </source>
</reference>
<dbReference type="Pfam" id="PF01546">
    <property type="entry name" value="Peptidase_M20"/>
    <property type="match status" value="1"/>
</dbReference>
<dbReference type="InterPro" id="IPR001261">
    <property type="entry name" value="ArgE/DapE_CS"/>
</dbReference>
<dbReference type="SUPFAM" id="SSF53187">
    <property type="entry name" value="Zn-dependent exopeptidases"/>
    <property type="match status" value="1"/>
</dbReference>
<protein>
    <recommendedName>
        <fullName evidence="7">Peptidase M20 dimerisation domain-containing protein</fullName>
    </recommendedName>
</protein>
<dbReference type="Gene3D" id="3.40.630.10">
    <property type="entry name" value="Zn peptidases"/>
    <property type="match status" value="1"/>
</dbReference>
<dbReference type="GeneID" id="90071005"/>
<evidence type="ECO:0000313" key="8">
    <source>
        <dbReference type="EMBL" id="GMM33026.1"/>
    </source>
</evidence>
<proteinExistence type="inferred from homology"/>
<comment type="cofactor">
    <cofactor evidence="1">
        <name>Zn(2+)</name>
        <dbReference type="ChEBI" id="CHEBI:29105"/>
    </cofactor>
</comment>
<dbReference type="AlphaFoldDB" id="A0AAV5QED4"/>
<dbReference type="Proteomes" id="UP001360560">
    <property type="component" value="Unassembled WGS sequence"/>
</dbReference>
<keyword evidence="9" id="KW-1185">Reference proteome</keyword>
<dbReference type="GO" id="GO:0046872">
    <property type="term" value="F:metal ion binding"/>
    <property type="evidence" value="ECO:0007669"/>
    <property type="project" value="UniProtKB-KW"/>
</dbReference>
<evidence type="ECO:0000256" key="5">
    <source>
        <dbReference type="ARBA" id="ARBA00022833"/>
    </source>
</evidence>
<dbReference type="PANTHER" id="PTHR43808">
    <property type="entry name" value="ACETYLORNITHINE DEACETYLASE"/>
    <property type="match status" value="1"/>
</dbReference>
<dbReference type="InterPro" id="IPR050072">
    <property type="entry name" value="Peptidase_M20A"/>
</dbReference>
<keyword evidence="5" id="KW-0862">Zinc</keyword>
<dbReference type="InterPro" id="IPR036264">
    <property type="entry name" value="Bact_exopeptidase_dim_dom"/>
</dbReference>
<evidence type="ECO:0000259" key="7">
    <source>
        <dbReference type="Pfam" id="PF07687"/>
    </source>
</evidence>
<gene>
    <name evidence="8" type="ORF">DASC09_003510</name>
</gene>
<keyword evidence="3" id="KW-0479">Metal-binding</keyword>
<dbReference type="Gene3D" id="3.30.70.360">
    <property type="match status" value="1"/>
</dbReference>
<feature type="chain" id="PRO_5043730699" description="Peptidase M20 dimerisation domain-containing protein" evidence="6">
    <location>
        <begin position="20"/>
        <end position="405"/>
    </location>
</feature>
<dbReference type="EMBL" id="BTFZ01000001">
    <property type="protein sequence ID" value="GMM33026.1"/>
    <property type="molecule type" value="Genomic_DNA"/>
</dbReference>
<name>A0AAV5QED4_9ASCO</name>
<sequence>MFLKSVFLVYSLLVLRVYAANIMGLSPFKMSVIQPLLSSSKNSQIDCDHHSVKSSKRWDVVDMLKAMAKIDSTVGYEYEVMHWLRDVLEEQGMTVEMQLVEDEHQSVTGLARHNIYAYMGKTRDTSIVVSSHIDTNPEGNIPYHEIGEEIHVRGACDAKGPAAGQIVAFFELWDASIIKEGDVSLLFVIGEEYNGIGMKTAVESLNATWSKAAIFGEPTENKLSKGHKGNFRFDVEAWGKKSHSGYPELGFSAIEFYLRKANTLLNAELPYSPVLGPTTVNIGTIHGGVAANIIPDYVKAEMYIRVADDIEKVKAYVEELFNTEHSQMTIVQYLKPQYLSFDVPGFELIACAYATDIPYFESIDVKKYLYGPGSISVAHTQAEFVTVTDLYDSVIGYKNLITYNL</sequence>
<dbReference type="PROSITE" id="PS00759">
    <property type="entry name" value="ARGE_DAPE_CPG2_2"/>
    <property type="match status" value="1"/>
</dbReference>
<organism evidence="8 9">
    <name type="scientific">Saccharomycopsis crataegensis</name>
    <dbReference type="NCBI Taxonomy" id="43959"/>
    <lineage>
        <taxon>Eukaryota</taxon>
        <taxon>Fungi</taxon>
        <taxon>Dikarya</taxon>
        <taxon>Ascomycota</taxon>
        <taxon>Saccharomycotina</taxon>
        <taxon>Saccharomycetes</taxon>
        <taxon>Saccharomycopsidaceae</taxon>
        <taxon>Saccharomycopsis</taxon>
    </lineage>
</organism>
<dbReference type="SUPFAM" id="SSF55031">
    <property type="entry name" value="Bacterial exopeptidase dimerisation domain"/>
    <property type="match status" value="1"/>
</dbReference>
<accession>A0AAV5QED4</accession>
<comment type="similarity">
    <text evidence="2">Belongs to the peptidase M20A family.</text>
</comment>
<evidence type="ECO:0000256" key="2">
    <source>
        <dbReference type="ARBA" id="ARBA00006247"/>
    </source>
</evidence>
<dbReference type="Pfam" id="PF07687">
    <property type="entry name" value="M20_dimer"/>
    <property type="match status" value="1"/>
</dbReference>
<keyword evidence="6" id="KW-0732">Signal</keyword>
<feature type="signal peptide" evidence="6">
    <location>
        <begin position="1"/>
        <end position="19"/>
    </location>
</feature>
<evidence type="ECO:0000256" key="4">
    <source>
        <dbReference type="ARBA" id="ARBA00022801"/>
    </source>
</evidence>
<dbReference type="GO" id="GO:0016787">
    <property type="term" value="F:hydrolase activity"/>
    <property type="evidence" value="ECO:0007669"/>
    <property type="project" value="UniProtKB-KW"/>
</dbReference>